<sequence length="343" mass="39109">MKDERSLNIDLARIFAIVGVTYYHIWKRMRRPEYIVGIFNLDGFAKWGVIGVIIMFVISGYCMVGSYQRLEGLPTGKRLKSFYLTRFLRIAPAYYISILICCIFMANNLKPQPYEFKDVVAHLLFVHAFSMETVAKIKGFYWYISVQMIFYLMVPFIFLVCKKAVLWLKLSATAKKVAAILACILLFPLTWITFFSNMEYIAMLPCFLVGMLAAYLKGVKVPRVIGILLFLGGIGMMFIKSNPFLTYDAYKSISGVAIALGFLWMPKINVKNSLRTIIIALSAASYSIYLYQFAFFAFIPKKGGEFVMTLFVVFTVAVGLLMYLCVEYPLANVLCRGNKKQQV</sequence>
<reference evidence="3 4" key="1">
    <citation type="journal article" date="2019" name="Anaerobe">
        <title>Detection of Robinsoniella peoriensis in multiple bone samples of a trauma patient.</title>
        <authorList>
            <person name="Schrottner P."/>
            <person name="Hartwich K."/>
            <person name="Bunk B."/>
            <person name="Schober I."/>
            <person name="Helbig S."/>
            <person name="Rudolph W.W."/>
            <person name="Gunzer F."/>
        </authorList>
    </citation>
    <scope>NUCLEOTIDE SEQUENCE [LARGE SCALE GENOMIC DNA]</scope>
    <source>
        <strain evidence="3 4">DSM 106044</strain>
    </source>
</reference>
<dbReference type="RefSeq" id="WP_138002364.1">
    <property type="nucleotide sequence ID" value="NZ_QGQD01000043.1"/>
</dbReference>
<evidence type="ECO:0000256" key="1">
    <source>
        <dbReference type="SAM" id="Phobius"/>
    </source>
</evidence>
<accession>A0A4U8QIE0</accession>
<comment type="caution">
    <text evidence="3">The sequence shown here is derived from an EMBL/GenBank/DDBJ whole genome shotgun (WGS) entry which is preliminary data.</text>
</comment>
<proteinExistence type="predicted"/>
<keyword evidence="3" id="KW-0808">Transferase</keyword>
<name>A0A4U8QIE0_9FIRM</name>
<feature type="domain" description="Acyltransferase 3" evidence="2">
    <location>
        <begin position="8"/>
        <end position="321"/>
    </location>
</feature>
<dbReference type="STRING" id="180332.GCA_000797495_04883"/>
<dbReference type="AlphaFoldDB" id="A0A4U8QIE0"/>
<feature type="transmembrane region" description="Helical" evidence="1">
    <location>
        <begin position="7"/>
        <end position="25"/>
    </location>
</feature>
<feature type="transmembrane region" description="Helical" evidence="1">
    <location>
        <begin position="306"/>
        <end position="326"/>
    </location>
</feature>
<feature type="transmembrane region" description="Helical" evidence="1">
    <location>
        <begin position="140"/>
        <end position="161"/>
    </location>
</feature>
<feature type="transmembrane region" description="Helical" evidence="1">
    <location>
        <begin position="87"/>
        <end position="106"/>
    </location>
</feature>
<organism evidence="3 4">
    <name type="scientific">Robinsoniella peoriensis</name>
    <dbReference type="NCBI Taxonomy" id="180332"/>
    <lineage>
        <taxon>Bacteria</taxon>
        <taxon>Bacillati</taxon>
        <taxon>Bacillota</taxon>
        <taxon>Clostridia</taxon>
        <taxon>Lachnospirales</taxon>
        <taxon>Lachnospiraceae</taxon>
        <taxon>Robinsoniella</taxon>
    </lineage>
</organism>
<gene>
    <name evidence="3" type="ORF">DSM106044_01948</name>
</gene>
<dbReference type="InterPro" id="IPR050879">
    <property type="entry name" value="Acyltransferase_3"/>
</dbReference>
<evidence type="ECO:0000313" key="4">
    <source>
        <dbReference type="Proteomes" id="UP000306509"/>
    </source>
</evidence>
<keyword evidence="3" id="KW-0012">Acyltransferase</keyword>
<dbReference type="EMBL" id="QGQD01000043">
    <property type="protein sequence ID" value="TLD01156.1"/>
    <property type="molecule type" value="Genomic_DNA"/>
</dbReference>
<evidence type="ECO:0000313" key="3">
    <source>
        <dbReference type="EMBL" id="TLD01156.1"/>
    </source>
</evidence>
<dbReference type="GO" id="GO:0016747">
    <property type="term" value="F:acyltransferase activity, transferring groups other than amino-acyl groups"/>
    <property type="evidence" value="ECO:0007669"/>
    <property type="project" value="InterPro"/>
</dbReference>
<feature type="transmembrane region" description="Helical" evidence="1">
    <location>
        <begin position="200"/>
        <end position="216"/>
    </location>
</feature>
<dbReference type="PANTHER" id="PTHR23028">
    <property type="entry name" value="ACETYLTRANSFERASE"/>
    <property type="match status" value="1"/>
</dbReference>
<keyword evidence="1" id="KW-0812">Transmembrane</keyword>
<dbReference type="Proteomes" id="UP000306509">
    <property type="component" value="Unassembled WGS sequence"/>
</dbReference>
<feature type="transmembrane region" description="Helical" evidence="1">
    <location>
        <begin position="245"/>
        <end position="265"/>
    </location>
</feature>
<protein>
    <submittedName>
        <fullName evidence="3">Acyltransferase family protein</fullName>
    </submittedName>
</protein>
<keyword evidence="1" id="KW-0472">Membrane</keyword>
<keyword evidence="4" id="KW-1185">Reference proteome</keyword>
<evidence type="ECO:0000259" key="2">
    <source>
        <dbReference type="Pfam" id="PF01757"/>
    </source>
</evidence>
<feature type="transmembrane region" description="Helical" evidence="1">
    <location>
        <begin position="277"/>
        <end position="300"/>
    </location>
</feature>
<dbReference type="Pfam" id="PF01757">
    <property type="entry name" value="Acyl_transf_3"/>
    <property type="match status" value="1"/>
</dbReference>
<keyword evidence="1" id="KW-1133">Transmembrane helix</keyword>
<dbReference type="GO" id="GO:0009103">
    <property type="term" value="P:lipopolysaccharide biosynthetic process"/>
    <property type="evidence" value="ECO:0007669"/>
    <property type="project" value="TreeGrafter"/>
</dbReference>
<feature type="transmembrane region" description="Helical" evidence="1">
    <location>
        <begin position="173"/>
        <end position="194"/>
    </location>
</feature>
<dbReference type="PANTHER" id="PTHR23028:SF53">
    <property type="entry name" value="ACYL_TRANSF_3 DOMAIN-CONTAINING PROTEIN"/>
    <property type="match status" value="1"/>
</dbReference>
<dbReference type="InterPro" id="IPR002656">
    <property type="entry name" value="Acyl_transf_3_dom"/>
</dbReference>
<dbReference type="GO" id="GO:0016020">
    <property type="term" value="C:membrane"/>
    <property type="evidence" value="ECO:0007669"/>
    <property type="project" value="TreeGrafter"/>
</dbReference>
<feature type="transmembrane region" description="Helical" evidence="1">
    <location>
        <begin position="223"/>
        <end position="239"/>
    </location>
</feature>
<feature type="transmembrane region" description="Helical" evidence="1">
    <location>
        <begin position="45"/>
        <end position="67"/>
    </location>
</feature>